<dbReference type="SUPFAM" id="SSF50346">
    <property type="entry name" value="PRC-barrel domain"/>
    <property type="match status" value="2"/>
</dbReference>
<feature type="compositionally biased region" description="Basic and acidic residues" evidence="1">
    <location>
        <begin position="202"/>
        <end position="224"/>
    </location>
</feature>
<feature type="compositionally biased region" description="Low complexity" evidence="1">
    <location>
        <begin position="230"/>
        <end position="251"/>
    </location>
</feature>
<accession>U7QDJ8</accession>
<reference evidence="3 4" key="1">
    <citation type="journal article" date="2013" name="Front. Microbiol.">
        <title>Comparative genomic analyses of the cyanobacterium, Lyngbya aestuarii BL J, a powerful hydrogen producer.</title>
        <authorList>
            <person name="Kothari A."/>
            <person name="Vaughn M."/>
            <person name="Garcia-Pichel F."/>
        </authorList>
    </citation>
    <scope>NUCLEOTIDE SEQUENCE [LARGE SCALE GENOMIC DNA]</scope>
    <source>
        <strain evidence="3 4">BL J</strain>
    </source>
</reference>
<evidence type="ECO:0000256" key="1">
    <source>
        <dbReference type="SAM" id="MobiDB-lite"/>
    </source>
</evidence>
<evidence type="ECO:0000259" key="2">
    <source>
        <dbReference type="Pfam" id="PF05239"/>
    </source>
</evidence>
<comment type="caution">
    <text evidence="3">The sequence shown here is derived from an EMBL/GenBank/DDBJ whole genome shotgun (WGS) entry which is preliminary data.</text>
</comment>
<gene>
    <name evidence="3" type="ORF">M595_4120</name>
</gene>
<dbReference type="AlphaFoldDB" id="U7QDJ8"/>
<keyword evidence="4" id="KW-1185">Reference proteome</keyword>
<dbReference type="InterPro" id="IPR011033">
    <property type="entry name" value="PRC_barrel-like_sf"/>
</dbReference>
<proteinExistence type="predicted"/>
<dbReference type="Proteomes" id="UP000017127">
    <property type="component" value="Unassembled WGS sequence"/>
</dbReference>
<sequence length="251" mass="28264">MIKRSELINRLVLERNTVEDLGRVEQLWLNSQSHQVMALTCKSGLLRGQKRVFTWDDITQIGEDAVLVNCRSYEASKNEAKPEQAIHVMNHEVWTDGGNKIGAIVDYVFELKTGFVYSYLYTSQGLRGVLEGVYILPSTAVSSAGNKRLIVLESALKNPQQYSEGLGKKMGQAAEFLQEDFEKTREHLEGLKRNAQKMTQGKQEEMKEIKAEIISEERETEDSSPKMLPSNSSETNTQNTNSEHSESSSSN</sequence>
<dbReference type="InterPro" id="IPR027275">
    <property type="entry name" value="PRC-brl_dom"/>
</dbReference>
<evidence type="ECO:0000313" key="3">
    <source>
        <dbReference type="EMBL" id="ERT05893.1"/>
    </source>
</evidence>
<feature type="domain" description="PRC-barrel" evidence="2">
    <location>
        <begin position="2"/>
        <end position="69"/>
    </location>
</feature>
<name>U7QDJ8_9CYAN</name>
<feature type="region of interest" description="Disordered" evidence="1">
    <location>
        <begin position="193"/>
        <end position="251"/>
    </location>
</feature>
<protein>
    <submittedName>
        <fullName evidence="3">PRC-barrel domain protein</fullName>
    </submittedName>
</protein>
<organism evidence="3 4">
    <name type="scientific">Lyngbya aestuarii BL J</name>
    <dbReference type="NCBI Taxonomy" id="1348334"/>
    <lineage>
        <taxon>Bacteria</taxon>
        <taxon>Bacillati</taxon>
        <taxon>Cyanobacteriota</taxon>
        <taxon>Cyanophyceae</taxon>
        <taxon>Oscillatoriophycideae</taxon>
        <taxon>Oscillatoriales</taxon>
        <taxon>Microcoleaceae</taxon>
        <taxon>Lyngbya</taxon>
    </lineage>
</organism>
<dbReference type="Pfam" id="PF05239">
    <property type="entry name" value="PRC"/>
    <property type="match status" value="1"/>
</dbReference>
<dbReference type="PANTHER" id="PTHR36740:SF1">
    <property type="entry name" value="PRC-BARREL DOMAIN-CONTAINING PROTEIN"/>
    <property type="match status" value="1"/>
</dbReference>
<dbReference type="PANTHER" id="PTHR36740">
    <property type="entry name" value="PRC DOMAIN-CONTAINING PROTEIN"/>
    <property type="match status" value="1"/>
</dbReference>
<dbReference type="Gene3D" id="2.30.30.240">
    <property type="entry name" value="PRC-barrel domain"/>
    <property type="match status" value="1"/>
</dbReference>
<evidence type="ECO:0000313" key="4">
    <source>
        <dbReference type="Proteomes" id="UP000017127"/>
    </source>
</evidence>
<dbReference type="EMBL" id="AUZM01000046">
    <property type="protein sequence ID" value="ERT05893.1"/>
    <property type="molecule type" value="Genomic_DNA"/>
</dbReference>